<evidence type="ECO:0000313" key="1">
    <source>
        <dbReference type="EMBL" id="TQD69379.1"/>
    </source>
</evidence>
<accession>A0A540K566</accession>
<evidence type="ECO:0000313" key="2">
    <source>
        <dbReference type="Proteomes" id="UP000315295"/>
    </source>
</evidence>
<keyword evidence="2" id="KW-1185">Reference proteome</keyword>
<gene>
    <name evidence="1" type="ORF">C1H46_045087</name>
</gene>
<name>A0A540K566_MALBA</name>
<dbReference type="EMBL" id="VIEB01003756">
    <property type="protein sequence ID" value="TQD69379.1"/>
    <property type="molecule type" value="Genomic_DNA"/>
</dbReference>
<sequence length="97" mass="11113">MLNVDRRTEIGIHPPHTTLHGESAHSFFNNYLVLTRLRNRKRVLPTWDITLRPNSRLTGIAGRIGRKPGVCHGENTKIGRENDQKVLWEKPSPQVLV</sequence>
<organism evidence="1 2">
    <name type="scientific">Malus baccata</name>
    <name type="common">Siberian crab apple</name>
    <name type="synonym">Pyrus baccata</name>
    <dbReference type="NCBI Taxonomy" id="106549"/>
    <lineage>
        <taxon>Eukaryota</taxon>
        <taxon>Viridiplantae</taxon>
        <taxon>Streptophyta</taxon>
        <taxon>Embryophyta</taxon>
        <taxon>Tracheophyta</taxon>
        <taxon>Spermatophyta</taxon>
        <taxon>Magnoliopsida</taxon>
        <taxon>eudicotyledons</taxon>
        <taxon>Gunneridae</taxon>
        <taxon>Pentapetalae</taxon>
        <taxon>rosids</taxon>
        <taxon>fabids</taxon>
        <taxon>Rosales</taxon>
        <taxon>Rosaceae</taxon>
        <taxon>Amygdaloideae</taxon>
        <taxon>Maleae</taxon>
        <taxon>Malus</taxon>
    </lineage>
</organism>
<reference evidence="1 2" key="1">
    <citation type="journal article" date="2019" name="G3 (Bethesda)">
        <title>Sequencing of a Wild Apple (Malus baccata) Genome Unravels the Differences Between Cultivated and Wild Apple Species Regarding Disease Resistance and Cold Tolerance.</title>
        <authorList>
            <person name="Chen X."/>
        </authorList>
    </citation>
    <scope>NUCLEOTIDE SEQUENCE [LARGE SCALE GENOMIC DNA]</scope>
    <source>
        <strain evidence="2">cv. Shandingzi</strain>
        <tissue evidence="1">Leaves</tissue>
    </source>
</reference>
<proteinExistence type="predicted"/>
<comment type="caution">
    <text evidence="1">The sequence shown here is derived from an EMBL/GenBank/DDBJ whole genome shotgun (WGS) entry which is preliminary data.</text>
</comment>
<protein>
    <submittedName>
        <fullName evidence="1">Uncharacterized protein</fullName>
    </submittedName>
</protein>
<dbReference type="AlphaFoldDB" id="A0A540K566"/>
<dbReference type="Proteomes" id="UP000315295">
    <property type="component" value="Unassembled WGS sequence"/>
</dbReference>